<dbReference type="InterPro" id="IPR001387">
    <property type="entry name" value="Cro/C1-type_HTH"/>
</dbReference>
<dbReference type="GO" id="GO:0003700">
    <property type="term" value="F:DNA-binding transcription factor activity"/>
    <property type="evidence" value="ECO:0007669"/>
    <property type="project" value="TreeGrafter"/>
</dbReference>
<dbReference type="Pfam" id="PF06114">
    <property type="entry name" value="Peptidase_M78"/>
    <property type="match status" value="1"/>
</dbReference>
<comment type="similarity">
    <text evidence="1">Belongs to the short-chain fatty acyl-CoA assimilation regulator (ScfR) family.</text>
</comment>
<dbReference type="AlphaFoldDB" id="Q1GTT9"/>
<protein>
    <submittedName>
        <fullName evidence="6">Transcriptional regulator, XRE family</fullName>
    </submittedName>
</protein>
<dbReference type="InterPro" id="IPR026281">
    <property type="entry name" value="HTH_RamB"/>
</dbReference>
<dbReference type="Pfam" id="PF09856">
    <property type="entry name" value="ScfRs"/>
    <property type="match status" value="1"/>
</dbReference>
<name>Q1GTT9_SPHAL</name>
<evidence type="ECO:0000256" key="2">
    <source>
        <dbReference type="ARBA" id="ARBA00023015"/>
    </source>
</evidence>
<proteinExistence type="inferred from homology"/>
<dbReference type="PANTHER" id="PTHR46797">
    <property type="entry name" value="HTH-TYPE TRANSCRIPTIONAL REGULATOR"/>
    <property type="match status" value="1"/>
</dbReference>
<gene>
    <name evidence="6" type="ordered locus">Sala_1217</name>
</gene>
<keyword evidence="3" id="KW-0238">DNA-binding</keyword>
<dbReference type="GO" id="GO:0003677">
    <property type="term" value="F:DNA binding"/>
    <property type="evidence" value="ECO:0007669"/>
    <property type="project" value="UniProtKB-KW"/>
</dbReference>
<dbReference type="PROSITE" id="PS50943">
    <property type="entry name" value="HTH_CROC1"/>
    <property type="match status" value="1"/>
</dbReference>
<dbReference type="EMBL" id="CP000356">
    <property type="protein sequence ID" value="ABF52933.1"/>
    <property type="molecule type" value="Genomic_DNA"/>
</dbReference>
<reference evidence="6 7" key="1">
    <citation type="journal article" date="2009" name="Proc. Natl. Acad. Sci. U.S.A.">
        <title>The genomic basis of trophic strategy in marine bacteria.</title>
        <authorList>
            <person name="Lauro F.M."/>
            <person name="McDougald D."/>
            <person name="Thomas T."/>
            <person name="Williams T.J."/>
            <person name="Egan S."/>
            <person name="Rice S."/>
            <person name="DeMaere M.Z."/>
            <person name="Ting L."/>
            <person name="Ertan H."/>
            <person name="Johnson J."/>
            <person name="Ferriera S."/>
            <person name="Lapidus A."/>
            <person name="Anderson I."/>
            <person name="Kyrpides N."/>
            <person name="Munk A.C."/>
            <person name="Detter C."/>
            <person name="Han C.S."/>
            <person name="Brown M.V."/>
            <person name="Robb F.T."/>
            <person name="Kjelleberg S."/>
            <person name="Cavicchioli R."/>
        </authorList>
    </citation>
    <scope>NUCLEOTIDE SEQUENCE [LARGE SCALE GENOMIC DNA]</scope>
    <source>
        <strain evidence="7">DSM 13593 / LMG 18877 / RB2256</strain>
    </source>
</reference>
<dbReference type="GO" id="GO:0005829">
    <property type="term" value="C:cytosol"/>
    <property type="evidence" value="ECO:0007669"/>
    <property type="project" value="TreeGrafter"/>
</dbReference>
<dbReference type="InterPro" id="IPR010982">
    <property type="entry name" value="Lambda_DNA-bd_dom_sf"/>
</dbReference>
<evidence type="ECO:0000313" key="6">
    <source>
        <dbReference type="EMBL" id="ABF52933.1"/>
    </source>
</evidence>
<sequence>MPGYRPRGKCEFAKLQSDALQTMLPPMVQNRLYAGRQLRQLREARNLRQSDFAAQLGISASYLSQIEHDDRPLTPALLDRLQKLFPLEWEEVAADAGDRRAAALREAAADPLFAAAPLPPEQIERAALQQPQFADQFVALHAAYRRAGQRLQIIDEALTGGIAEGSRLPWEEVRDWFHDAGNYVDSIDRAAEALAEQLRGKAPSPAIETIERRLRDALGISIVYQQTQALRDFDATMRHLVIDPSQPAESRRFQLAHQLAALALAREIAAVVEASPLRTAAARQLLHVGLANYAAGAVLMPYAPFRASARAVRHDIDRLRLEYGVSFEQACHRLSTLQRPGARGIPMFFCRVDMAGNITKRHSATRLQFARFGGACPLWIVHEAVAIPDRILFQLAETPDGLRYVSMAKGLVKPSGSYARAPRRYAVALGCEAQYAGDFVYADGVDVAAPQAATRIGLSCRICPRDDCDQRAFPPSDRPILVDPDRRDVVPYRIG</sequence>
<dbReference type="Pfam" id="PF01381">
    <property type="entry name" value="HTH_3"/>
    <property type="match status" value="1"/>
</dbReference>
<dbReference type="PANTHER" id="PTHR46797:SF23">
    <property type="entry name" value="HTH-TYPE TRANSCRIPTIONAL REGULATOR SUTR"/>
    <property type="match status" value="1"/>
</dbReference>
<evidence type="ECO:0000256" key="3">
    <source>
        <dbReference type="ARBA" id="ARBA00023125"/>
    </source>
</evidence>
<dbReference type="HOGENOM" id="CLU_046383_0_0_5"/>
<evidence type="ECO:0000256" key="1">
    <source>
        <dbReference type="ARBA" id="ARBA00007227"/>
    </source>
</evidence>
<keyword evidence="2" id="KW-0805">Transcription regulation</keyword>
<evidence type="ECO:0000256" key="4">
    <source>
        <dbReference type="ARBA" id="ARBA00023163"/>
    </source>
</evidence>
<dbReference type="SUPFAM" id="SSF47413">
    <property type="entry name" value="lambda repressor-like DNA-binding domains"/>
    <property type="match status" value="1"/>
</dbReference>
<dbReference type="CDD" id="cd00093">
    <property type="entry name" value="HTH_XRE"/>
    <property type="match status" value="1"/>
</dbReference>
<accession>Q1GTT9</accession>
<dbReference type="eggNOG" id="COG3800">
    <property type="taxonomic scope" value="Bacteria"/>
</dbReference>
<keyword evidence="4" id="KW-0804">Transcription</keyword>
<dbReference type="Proteomes" id="UP000006578">
    <property type="component" value="Chromosome"/>
</dbReference>
<dbReference type="InterPro" id="IPR050807">
    <property type="entry name" value="TransReg_Diox_bact_type"/>
</dbReference>
<dbReference type="SMART" id="SM00530">
    <property type="entry name" value="HTH_XRE"/>
    <property type="match status" value="1"/>
</dbReference>
<dbReference type="PIRSF" id="PIRSF019251">
    <property type="entry name" value="Rv0465c"/>
    <property type="match status" value="1"/>
</dbReference>
<dbReference type="Gene3D" id="1.10.260.40">
    <property type="entry name" value="lambda repressor-like DNA-binding domains"/>
    <property type="match status" value="1"/>
</dbReference>
<evidence type="ECO:0000313" key="7">
    <source>
        <dbReference type="Proteomes" id="UP000006578"/>
    </source>
</evidence>
<dbReference type="InterPro" id="IPR010359">
    <property type="entry name" value="IrrE_HExxH"/>
</dbReference>
<dbReference type="InterPro" id="IPR018653">
    <property type="entry name" value="ScfR_C"/>
</dbReference>
<feature type="domain" description="HTH cro/C1-type" evidence="5">
    <location>
        <begin position="38"/>
        <end position="92"/>
    </location>
</feature>
<dbReference type="eggNOG" id="COG1396">
    <property type="taxonomic scope" value="Bacteria"/>
</dbReference>
<dbReference type="STRING" id="317655.Sala_1217"/>
<dbReference type="KEGG" id="sal:Sala_1217"/>
<keyword evidence="7" id="KW-1185">Reference proteome</keyword>
<organism evidence="6 7">
    <name type="scientific">Sphingopyxis alaskensis (strain DSM 13593 / LMG 18877 / RB2256)</name>
    <name type="common">Sphingomonas alaskensis</name>
    <dbReference type="NCBI Taxonomy" id="317655"/>
    <lineage>
        <taxon>Bacteria</taxon>
        <taxon>Pseudomonadati</taxon>
        <taxon>Pseudomonadota</taxon>
        <taxon>Alphaproteobacteria</taxon>
        <taxon>Sphingomonadales</taxon>
        <taxon>Sphingomonadaceae</taxon>
        <taxon>Sphingopyxis</taxon>
    </lineage>
</organism>
<evidence type="ECO:0000259" key="5">
    <source>
        <dbReference type="PROSITE" id="PS50943"/>
    </source>
</evidence>